<evidence type="ECO:0000256" key="3">
    <source>
        <dbReference type="PIRSR" id="PIRSR613078-1"/>
    </source>
</evidence>
<dbReference type="PANTHER" id="PTHR48100">
    <property type="entry name" value="BROAD-SPECIFICITY PHOSPHATASE YOR283W-RELATED"/>
    <property type="match status" value="1"/>
</dbReference>
<dbReference type="InterPro" id="IPR013078">
    <property type="entry name" value="His_Pase_superF_clade-1"/>
</dbReference>
<keyword evidence="2" id="KW-0413">Isomerase</keyword>
<evidence type="ECO:0000256" key="4">
    <source>
        <dbReference type="PIRSR" id="PIRSR613078-2"/>
    </source>
</evidence>
<dbReference type="PANTHER" id="PTHR48100:SF1">
    <property type="entry name" value="HISTIDINE PHOSPHATASE FAMILY PROTEIN-RELATED"/>
    <property type="match status" value="1"/>
</dbReference>
<dbReference type="SUPFAM" id="SSF53254">
    <property type="entry name" value="Phosphoglycerate mutase-like"/>
    <property type="match status" value="1"/>
</dbReference>
<keyword evidence="1" id="KW-0324">Glycolysis</keyword>
<dbReference type="GO" id="GO:0005737">
    <property type="term" value="C:cytoplasm"/>
    <property type="evidence" value="ECO:0007669"/>
    <property type="project" value="TreeGrafter"/>
</dbReference>
<protein>
    <submittedName>
        <fullName evidence="5">Phosphoglycerate mutase</fullName>
    </submittedName>
</protein>
<dbReference type="RefSeq" id="WP_074913151.1">
    <property type="nucleotide sequence ID" value="NZ_FOVK01000020.1"/>
</dbReference>
<dbReference type="EMBL" id="FOVK01000020">
    <property type="protein sequence ID" value="SFO14224.1"/>
    <property type="molecule type" value="Genomic_DNA"/>
</dbReference>
<keyword evidence="6" id="KW-1185">Reference proteome</keyword>
<evidence type="ECO:0000313" key="5">
    <source>
        <dbReference type="EMBL" id="SFO14224.1"/>
    </source>
</evidence>
<name>A0A1I5ERT8_9CLOT</name>
<evidence type="ECO:0000313" key="6">
    <source>
        <dbReference type="Proteomes" id="UP000181899"/>
    </source>
</evidence>
<dbReference type="InterPro" id="IPR050275">
    <property type="entry name" value="PGM_Phosphatase"/>
</dbReference>
<dbReference type="Proteomes" id="UP000181899">
    <property type="component" value="Unassembled WGS sequence"/>
</dbReference>
<proteinExistence type="predicted"/>
<dbReference type="GO" id="GO:0016791">
    <property type="term" value="F:phosphatase activity"/>
    <property type="evidence" value="ECO:0007669"/>
    <property type="project" value="TreeGrafter"/>
</dbReference>
<feature type="active site" description="Tele-phosphohistidine intermediate" evidence="3">
    <location>
        <position position="9"/>
    </location>
</feature>
<dbReference type="CDD" id="cd07067">
    <property type="entry name" value="HP_PGM_like"/>
    <property type="match status" value="1"/>
</dbReference>
<dbReference type="SMART" id="SM00855">
    <property type="entry name" value="PGAM"/>
    <property type="match status" value="1"/>
</dbReference>
<reference evidence="5 6" key="1">
    <citation type="submission" date="2016-10" db="EMBL/GenBank/DDBJ databases">
        <authorList>
            <person name="de Groot N.N."/>
        </authorList>
    </citation>
    <scope>NUCLEOTIDE SEQUENCE [LARGE SCALE GENOMIC DNA]</scope>
    <source>
        <strain evidence="5 6">ML2</strain>
    </source>
</reference>
<feature type="binding site" evidence="4">
    <location>
        <begin position="8"/>
        <end position="15"/>
    </location>
    <ligand>
        <name>substrate</name>
    </ligand>
</feature>
<evidence type="ECO:0000256" key="1">
    <source>
        <dbReference type="ARBA" id="ARBA00023152"/>
    </source>
</evidence>
<sequence length="204" mass="23244">MLNLYITRHGETQWNTQKRLQGWMNSPLTERGIAQGKMLHEAVKMYNIEKIYTSPSERAAKTALAAKGHLPLEVEFLEELKEMNMGDWEGKTLEEIRAKEPDNFENYWNKPHLFQKNSGENFDEILGRAQKALDIITKNHPSGNILIVTHGVTLKALMSQFSPEGFIEFWKKPVVEQASISKIVISPEGSSEIALYGDTKHFSV</sequence>
<accession>A0A1I5ERT8</accession>
<dbReference type="OrthoDB" id="9781415at2"/>
<feature type="active site" description="Proton donor/acceptor" evidence="3">
    <location>
        <position position="82"/>
    </location>
</feature>
<dbReference type="Gene3D" id="3.40.50.1240">
    <property type="entry name" value="Phosphoglycerate mutase-like"/>
    <property type="match status" value="1"/>
</dbReference>
<feature type="binding site" evidence="4">
    <location>
        <position position="58"/>
    </location>
    <ligand>
        <name>substrate</name>
    </ligand>
</feature>
<organism evidence="5 6">
    <name type="scientific">Proteiniclasticum ruminis</name>
    <dbReference type="NCBI Taxonomy" id="398199"/>
    <lineage>
        <taxon>Bacteria</taxon>
        <taxon>Bacillati</taxon>
        <taxon>Bacillota</taxon>
        <taxon>Clostridia</taxon>
        <taxon>Eubacteriales</taxon>
        <taxon>Clostridiaceae</taxon>
        <taxon>Proteiniclasticum</taxon>
    </lineage>
</organism>
<dbReference type="AlphaFoldDB" id="A0A1I5ERT8"/>
<dbReference type="InterPro" id="IPR001345">
    <property type="entry name" value="PG/BPGM_mutase_AS"/>
</dbReference>
<gene>
    <name evidence="5" type="ORF">SAMN04488695_1209</name>
</gene>
<dbReference type="PROSITE" id="PS00175">
    <property type="entry name" value="PG_MUTASE"/>
    <property type="match status" value="1"/>
</dbReference>
<evidence type="ECO:0000256" key="2">
    <source>
        <dbReference type="ARBA" id="ARBA00023235"/>
    </source>
</evidence>
<dbReference type="InterPro" id="IPR029033">
    <property type="entry name" value="His_PPase_superfam"/>
</dbReference>
<dbReference type="Pfam" id="PF00300">
    <property type="entry name" value="His_Phos_1"/>
    <property type="match status" value="1"/>
</dbReference>